<dbReference type="CDD" id="cd02257">
    <property type="entry name" value="Peptidase_C19"/>
    <property type="match status" value="1"/>
</dbReference>
<dbReference type="Gene3D" id="3.90.70.10">
    <property type="entry name" value="Cysteine proteinases"/>
    <property type="match status" value="2"/>
</dbReference>
<dbReference type="PROSITE" id="PS50235">
    <property type="entry name" value="USP_3"/>
    <property type="match status" value="1"/>
</dbReference>
<dbReference type="InterPro" id="IPR001394">
    <property type="entry name" value="Peptidase_C19_UCH"/>
</dbReference>
<dbReference type="SUPFAM" id="SSF143791">
    <property type="entry name" value="DUSP-like"/>
    <property type="match status" value="1"/>
</dbReference>
<evidence type="ECO:0000259" key="2">
    <source>
        <dbReference type="PROSITE" id="PS51283"/>
    </source>
</evidence>
<dbReference type="InterPro" id="IPR035927">
    <property type="entry name" value="DUSP-like_sf"/>
</dbReference>
<reference evidence="3 5" key="1">
    <citation type="submission" date="2024-04" db="EMBL/GenBank/DDBJ databases">
        <title>Tritrichomonas musculus Genome.</title>
        <authorList>
            <person name="Alves-Ferreira E."/>
            <person name="Grigg M."/>
            <person name="Lorenzi H."/>
            <person name="Galac M."/>
        </authorList>
    </citation>
    <scope>NUCLEOTIDE SEQUENCE [LARGE SCALE GENOMIC DNA]</scope>
    <source>
        <strain evidence="3 5">EAF2021</strain>
    </source>
</reference>
<protein>
    <recommendedName>
        <fullName evidence="6">Ubiquitinyl hydrolase 1</fullName>
    </recommendedName>
</protein>
<dbReference type="InterPro" id="IPR028889">
    <property type="entry name" value="USP"/>
</dbReference>
<dbReference type="PROSITE" id="PS51283">
    <property type="entry name" value="DUSP"/>
    <property type="match status" value="1"/>
</dbReference>
<dbReference type="InterPro" id="IPR050185">
    <property type="entry name" value="Ub_carboxyl-term_hydrolase"/>
</dbReference>
<comment type="caution">
    <text evidence="3">The sequence shown here is derived from an EMBL/GenBank/DDBJ whole genome shotgun (WGS) entry which is preliminary data.</text>
</comment>
<dbReference type="PANTHER" id="PTHR21646">
    <property type="entry name" value="UBIQUITIN CARBOXYL-TERMINAL HYDROLASE"/>
    <property type="match status" value="1"/>
</dbReference>
<name>A0ABR2GIE0_9EUKA</name>
<dbReference type="Pfam" id="PF06337">
    <property type="entry name" value="DUSP"/>
    <property type="match status" value="1"/>
</dbReference>
<proteinExistence type="predicted"/>
<dbReference type="Gene3D" id="3.30.2230.10">
    <property type="entry name" value="DUSP-like"/>
    <property type="match status" value="1"/>
</dbReference>
<feature type="domain" description="DUSP" evidence="2">
    <location>
        <begin position="9"/>
        <end position="114"/>
    </location>
</feature>
<dbReference type="InterPro" id="IPR006615">
    <property type="entry name" value="Pept_C19_DUSP"/>
</dbReference>
<organism evidence="3 5">
    <name type="scientific">Tritrichomonas musculus</name>
    <dbReference type="NCBI Taxonomy" id="1915356"/>
    <lineage>
        <taxon>Eukaryota</taxon>
        <taxon>Metamonada</taxon>
        <taxon>Parabasalia</taxon>
        <taxon>Tritrichomonadida</taxon>
        <taxon>Tritrichomonadidae</taxon>
        <taxon>Tritrichomonas</taxon>
    </lineage>
</organism>
<evidence type="ECO:0008006" key="6">
    <source>
        <dbReference type="Google" id="ProtNLM"/>
    </source>
</evidence>
<dbReference type="EMBL" id="JAPFFF010000727">
    <property type="protein sequence ID" value="KAK8833677.1"/>
    <property type="molecule type" value="Genomic_DNA"/>
</dbReference>
<keyword evidence="5" id="KW-1185">Reference proteome</keyword>
<dbReference type="Pfam" id="PF00443">
    <property type="entry name" value="UCH"/>
    <property type="match status" value="1"/>
</dbReference>
<evidence type="ECO:0000313" key="5">
    <source>
        <dbReference type="Proteomes" id="UP001470230"/>
    </source>
</evidence>
<dbReference type="InterPro" id="IPR038765">
    <property type="entry name" value="Papain-like_cys_pep_sf"/>
</dbReference>
<dbReference type="EMBL" id="JAPFFF010000023">
    <property type="protein sequence ID" value="KAK8852822.1"/>
    <property type="molecule type" value="Genomic_DNA"/>
</dbReference>
<gene>
    <name evidence="4" type="ORF">M9Y10_017814</name>
    <name evidence="3" type="ORF">M9Y10_042409</name>
</gene>
<dbReference type="SUPFAM" id="SSF54001">
    <property type="entry name" value="Cysteine proteinases"/>
    <property type="match status" value="1"/>
</dbReference>
<dbReference type="SMART" id="SM00695">
    <property type="entry name" value="DUSP"/>
    <property type="match status" value="1"/>
</dbReference>
<dbReference type="Proteomes" id="UP001470230">
    <property type="component" value="Unassembled WGS sequence"/>
</dbReference>
<evidence type="ECO:0000259" key="1">
    <source>
        <dbReference type="PROSITE" id="PS50235"/>
    </source>
</evidence>
<evidence type="ECO:0000313" key="4">
    <source>
        <dbReference type="EMBL" id="KAK8852822.1"/>
    </source>
</evidence>
<accession>A0ABR2GIE0</accession>
<sequence length="795" mass="92348">MSDLNQMEENAMTTRDRYNLIANDIESHEFKENETGFLLSKKWYTRFKSAAKQNNNSNFNLPIDNSHLFTEDNEIKEYVIQGSDFIVVSNKSWDLLSKWYKITGPSREIIRARDPIKQKLVFDIPPKSYMINYLKPGDDSQNISSKQVFISKYATVADLKHKALKECGLYKENEPETDSRLRDYFNQNSRQVLDDKKTLLSYNLPYEPDLLLEKKNEQGNWTQFKSPRHISSRKNSQSNSGKVGLKNNINQCYQSSVIQALGHCRPLLDVIFDDKYDNVGSSKQILSLFRYYMKQMWNNETEIFLSLRRVIYNDREQHDAHEYLSILLNYLIGQTNPDPNIKEMVTPALKASDGTKLNDQETFKKNWDSLNINNQTPLFPMFYILSSNRYQCLECNEVTNVFEGFSTCEIPFDPLIKKQQTIIWIPYASSNHPLKFVIKNDNENATDDEFKKKINDVLKQNKVDAESGPNSTIAFAYSQNDSQTENSPTASMNPNLISGSSSTEILNFKPNFVFTNAKIVPGYLFAFEIPNKQKSYFLVNFPIPNFGQVLISTFICQFEDEESEEEAKRIAIEHLKKSLFGQLFKVEDGSNDLEKNIFINVTVSGSLVQDDRYQFLYKLVVNVQLNINDKINTKPRQLEEITKLPECDIADLLKEQSSTRIFDTLRRCDKCQKDTKCTISHHYWALPEVFVIHVVPYISVNNQRQRLPNKVTFPEILEINDSALETASNEKYKYKLFAVVIHLPYSEGGHFIAYAYHDKRKEWILFNDMDVRDAKLSDVLSADPFLLFYQRIHDE</sequence>
<feature type="domain" description="USP" evidence="1">
    <location>
        <begin position="243"/>
        <end position="792"/>
    </location>
</feature>
<evidence type="ECO:0000313" key="3">
    <source>
        <dbReference type="EMBL" id="KAK8833677.1"/>
    </source>
</evidence>